<protein>
    <recommendedName>
        <fullName evidence="3">Ferritin</fullName>
    </recommendedName>
</protein>
<dbReference type="Proteomes" id="UP000192491">
    <property type="component" value="Unassembled WGS sequence"/>
</dbReference>
<dbReference type="EMBL" id="MTEJ01000004">
    <property type="protein sequence ID" value="OQX16492.1"/>
    <property type="molecule type" value="Genomic_DNA"/>
</dbReference>
<evidence type="ECO:0008006" key="3">
    <source>
        <dbReference type="Google" id="ProtNLM"/>
    </source>
</evidence>
<sequence length="359" mass="39431">MHKDQLKQILRNAVLLALPVATQVGCVSEPVIVDPPKSTDPCREPAVRSPGQSTVDEKIYLSGSDGLSAAECVKLCQQLVKKQYSFEWSTLVGMENFKANQCTTKFDPKTYDTTLQCAASFTEVNSAYTGAPGCYNPPRPVVGRMPAGLQIHPQTAASELGNYFADMAAMETAAITAFRYLVRELTAYQAPANLIQLAQTAVKEETRHAHMAGLLSQACDTAVPVVEVADFQLRSLFEIALENAIEGCVNETFAAACGLWQEQQAEFSVFRQVIGHIAEEEIGHAALSWSIHEWAMPQLTLAQQAHIRQAQAEAVESLAQKFLREETPLVRRAVGLPQQADAAQLFQQLRTQLWNERVA</sequence>
<dbReference type="InterPro" id="IPR009078">
    <property type="entry name" value="Ferritin-like_SF"/>
</dbReference>
<reference evidence="1 2" key="1">
    <citation type="submission" date="2017-01" db="EMBL/GenBank/DDBJ databases">
        <title>Novel large sulfur bacteria in the metagenomes of groundwater-fed chemosynthetic microbial mats in the Lake Huron basin.</title>
        <authorList>
            <person name="Sharrar A.M."/>
            <person name="Flood B.E."/>
            <person name="Bailey J.V."/>
            <person name="Jones D.S."/>
            <person name="Biddanda B."/>
            <person name="Ruberg S.A."/>
            <person name="Marcus D.N."/>
            <person name="Dick G.J."/>
        </authorList>
    </citation>
    <scope>NUCLEOTIDE SEQUENCE [LARGE SCALE GENOMIC DNA]</scope>
    <source>
        <strain evidence="1">A8</strain>
    </source>
</reference>
<name>A0A1Y1QYY4_9GAMM</name>
<dbReference type="AlphaFoldDB" id="A0A1Y1QYY4"/>
<organism evidence="1 2">
    <name type="scientific">Thiothrix lacustris</name>
    <dbReference type="NCBI Taxonomy" id="525917"/>
    <lineage>
        <taxon>Bacteria</taxon>
        <taxon>Pseudomonadati</taxon>
        <taxon>Pseudomonadota</taxon>
        <taxon>Gammaproteobacteria</taxon>
        <taxon>Thiotrichales</taxon>
        <taxon>Thiotrichaceae</taxon>
        <taxon>Thiothrix</taxon>
    </lineage>
</organism>
<dbReference type="SUPFAM" id="SSF47240">
    <property type="entry name" value="Ferritin-like"/>
    <property type="match status" value="1"/>
</dbReference>
<gene>
    <name evidence="1" type="ORF">BWK73_03585</name>
</gene>
<evidence type="ECO:0000313" key="1">
    <source>
        <dbReference type="EMBL" id="OQX16492.1"/>
    </source>
</evidence>
<accession>A0A1Y1QYY4</accession>
<evidence type="ECO:0000313" key="2">
    <source>
        <dbReference type="Proteomes" id="UP000192491"/>
    </source>
</evidence>
<proteinExistence type="predicted"/>
<comment type="caution">
    <text evidence="1">The sequence shown here is derived from an EMBL/GenBank/DDBJ whole genome shotgun (WGS) entry which is preliminary data.</text>
</comment>